<dbReference type="PANTHER" id="PTHR35120">
    <property type="entry name" value="HISTONE ACETYLTRANSFERASE KAT6B-LIKE"/>
    <property type="match status" value="1"/>
</dbReference>
<dbReference type="PANTHER" id="PTHR35120:SF2">
    <property type="entry name" value="AMINOTRANSFERASE-LIKE PLANT MOBILE DOMAIN-CONTAINING PROTEIN"/>
    <property type="match status" value="1"/>
</dbReference>
<feature type="region of interest" description="Disordered" evidence="1">
    <location>
        <begin position="881"/>
        <end position="956"/>
    </location>
</feature>
<dbReference type="OrthoDB" id="1935530at2759"/>
<dbReference type="RefSeq" id="XP_027063827.1">
    <property type="nucleotide sequence ID" value="XM_027208026.2"/>
</dbReference>
<feature type="compositionally biased region" description="Polar residues" evidence="1">
    <location>
        <begin position="43"/>
        <end position="68"/>
    </location>
</feature>
<organism evidence="2 3">
    <name type="scientific">Coffea arabica</name>
    <name type="common">Arabian coffee</name>
    <dbReference type="NCBI Taxonomy" id="13443"/>
    <lineage>
        <taxon>Eukaryota</taxon>
        <taxon>Viridiplantae</taxon>
        <taxon>Streptophyta</taxon>
        <taxon>Embryophyta</taxon>
        <taxon>Tracheophyta</taxon>
        <taxon>Spermatophyta</taxon>
        <taxon>Magnoliopsida</taxon>
        <taxon>eudicotyledons</taxon>
        <taxon>Gunneridae</taxon>
        <taxon>Pentapetalae</taxon>
        <taxon>asterids</taxon>
        <taxon>lamiids</taxon>
        <taxon>Gentianales</taxon>
        <taxon>Rubiaceae</taxon>
        <taxon>Ixoroideae</taxon>
        <taxon>Gardenieae complex</taxon>
        <taxon>Bertiereae - Coffeeae clade</taxon>
        <taxon>Coffeeae</taxon>
        <taxon>Coffea</taxon>
    </lineage>
</organism>
<feature type="compositionally biased region" description="Low complexity" evidence="1">
    <location>
        <begin position="21"/>
        <end position="42"/>
    </location>
</feature>
<dbReference type="Proteomes" id="UP001652660">
    <property type="component" value="Chromosome 5c"/>
</dbReference>
<accession>A0A6P6SEA0</accession>
<proteinExistence type="predicted"/>
<dbReference type="GeneID" id="113690200"/>
<name>A0A6P6SEA0_COFAR</name>
<evidence type="ECO:0000313" key="2">
    <source>
        <dbReference type="Proteomes" id="UP001652660"/>
    </source>
</evidence>
<evidence type="ECO:0000313" key="3">
    <source>
        <dbReference type="RefSeq" id="XP_027063827.1"/>
    </source>
</evidence>
<feature type="region of interest" description="Disordered" evidence="1">
    <location>
        <begin position="520"/>
        <end position="564"/>
    </location>
</feature>
<evidence type="ECO:0000256" key="1">
    <source>
        <dbReference type="SAM" id="MobiDB-lite"/>
    </source>
</evidence>
<feature type="region of interest" description="Disordered" evidence="1">
    <location>
        <begin position="1"/>
        <end position="117"/>
    </location>
</feature>
<feature type="compositionally biased region" description="Basic and acidic residues" evidence="1">
    <location>
        <begin position="75"/>
        <end position="84"/>
    </location>
</feature>
<feature type="compositionally biased region" description="Acidic residues" evidence="1">
    <location>
        <begin position="920"/>
        <end position="930"/>
    </location>
</feature>
<dbReference type="AlphaFoldDB" id="A0A6P6SEA0"/>
<reference evidence="3" key="2">
    <citation type="submission" date="2025-08" db="UniProtKB">
        <authorList>
            <consortium name="RefSeq"/>
        </authorList>
    </citation>
    <scope>IDENTIFICATION</scope>
    <source>
        <tissue evidence="3">Leaves</tissue>
    </source>
</reference>
<feature type="compositionally biased region" description="Acidic residues" evidence="1">
    <location>
        <begin position="93"/>
        <end position="106"/>
    </location>
</feature>
<reference evidence="2" key="1">
    <citation type="journal article" date="2025" name="Foods">
        <title>Unveiling the Microbial Signatures of Arabica Coffee Cherries: Insights into Ripeness Specific Diversity, Functional Traits, and Implications for Quality and Safety.</title>
        <authorList>
            <consortium name="RefSeq"/>
            <person name="Tenea G.N."/>
            <person name="Cifuentes V."/>
            <person name="Reyes P."/>
            <person name="Cevallos-Vallejos M."/>
        </authorList>
    </citation>
    <scope>NUCLEOTIDE SEQUENCE [LARGE SCALE GENOMIC DNA]</scope>
</reference>
<keyword evidence="2" id="KW-1185">Reference proteome</keyword>
<sequence length="956" mass="109515">MKFTLHFKRRKNTEGHHQFYSLSTTTTSSSSASQTPMCSSPSHLQQPHQEENQANESPQTLEPINPINQPEPDQENPHQEKSNLDRLQQQNDPEQEEEEEDQEDQENPGIILSAFPPPPSSIDVVVADVRMPSLNPPKRLNKRKKGKGSLKKQLTIQKKLHTLLENLNPVPFIPSKILDFTKHEKLLKRLGLWDFFHIEFDRNIRSDLIAQLIATYDPKLRCSYVNEFRIAVNRADLARAFKLPVKKEKSGNLVAAEGVDLDFEALSEESISFIEGFVSNWVLLHEDTWMMPNEVLNWTKAIKDGHPEKVDWAGLFWFMVEKELLKGEQLVDCYYASHLQYLIKSQREEVMVREPREGQDMVDLDAEEEEEVLVREEQDKVELDGKEDVVAKEQDRVELDVEKVVLMAEQDMVELNPGVKEEGDGGNDVGDMTKGGLSIVPEQENDVLVGPNIELTLGQDGGEKEDVKVADVMDVEERREDEEQQEKEQEHRQWLLHGRNNVGEHFMQPCNMEDASGFDSLEERQEEGDELEGEREEEEEDGEEEEEDGFDVGPHDDTLEGDGLTGNFLQALETTQITYGSQGHLHDDSSVDLVADRNDLQHMAAGGPSFYGNTGKRELDHEHDVSHHPLNGSNKRLRIDGPWDNKPLDFGTCMDQMQQLMGRARLMYQEKVQAQEQASFNQQVLLNEVQKRDSMIEHLHKSKCEEIQKRDAEIFRLQRELYLMGNILEDYRKALKQTNKAFAEYRQKCQLPEESIYKDAGPGGVVLTTAEIEKQRLKEEEEYRLACLILEQKAKAAEEGYAFQFGEYLNKVVWLDKRLADLEKGVEELRDYHSKAKVSETEQKAGENSEFETEQKVVVTSAFETDQKIVEVSECDVEKVVETSETETEEKVVENLQIETEEKVVETSEMETEEKAVETSEMETEAEMETEEKAVETSEMETEEKVVKTSECPPSG</sequence>
<gene>
    <name evidence="3" type="primary">LOC113690200</name>
</gene>
<protein>
    <submittedName>
        <fullName evidence="3">Uncharacterized protein</fullName>
    </submittedName>
</protein>
<feature type="compositionally biased region" description="Acidic residues" evidence="1">
    <location>
        <begin position="524"/>
        <end position="550"/>
    </location>
</feature>
<feature type="compositionally biased region" description="Basic residues" evidence="1">
    <location>
        <begin position="1"/>
        <end position="11"/>
    </location>
</feature>